<protein>
    <submittedName>
        <fullName evidence="2">Uncharacterized protein</fullName>
    </submittedName>
</protein>
<dbReference type="AlphaFoldDB" id="A0AAP0JV48"/>
<feature type="region of interest" description="Disordered" evidence="1">
    <location>
        <begin position="59"/>
        <end position="83"/>
    </location>
</feature>
<proteinExistence type="predicted"/>
<name>A0AAP0JV48_9MAGN</name>
<dbReference type="Proteomes" id="UP001419268">
    <property type="component" value="Unassembled WGS sequence"/>
</dbReference>
<evidence type="ECO:0000313" key="3">
    <source>
        <dbReference type="Proteomes" id="UP001419268"/>
    </source>
</evidence>
<reference evidence="2 3" key="1">
    <citation type="submission" date="2024-01" db="EMBL/GenBank/DDBJ databases">
        <title>Genome assemblies of Stephania.</title>
        <authorList>
            <person name="Yang L."/>
        </authorList>
    </citation>
    <scope>NUCLEOTIDE SEQUENCE [LARGE SCALE GENOMIC DNA]</scope>
    <source>
        <strain evidence="2">JXDWG</strain>
        <tissue evidence="2">Leaf</tissue>
    </source>
</reference>
<gene>
    <name evidence="2" type="ORF">Scep_009936</name>
</gene>
<comment type="caution">
    <text evidence="2">The sequence shown here is derived from an EMBL/GenBank/DDBJ whole genome shotgun (WGS) entry which is preliminary data.</text>
</comment>
<evidence type="ECO:0000256" key="1">
    <source>
        <dbReference type="SAM" id="MobiDB-lite"/>
    </source>
</evidence>
<dbReference type="EMBL" id="JBBNAG010000004">
    <property type="protein sequence ID" value="KAK9140255.1"/>
    <property type="molecule type" value="Genomic_DNA"/>
</dbReference>
<keyword evidence="3" id="KW-1185">Reference proteome</keyword>
<accession>A0AAP0JV48</accession>
<evidence type="ECO:0000313" key="2">
    <source>
        <dbReference type="EMBL" id="KAK9140255.1"/>
    </source>
</evidence>
<organism evidence="2 3">
    <name type="scientific">Stephania cephalantha</name>
    <dbReference type="NCBI Taxonomy" id="152367"/>
    <lineage>
        <taxon>Eukaryota</taxon>
        <taxon>Viridiplantae</taxon>
        <taxon>Streptophyta</taxon>
        <taxon>Embryophyta</taxon>
        <taxon>Tracheophyta</taxon>
        <taxon>Spermatophyta</taxon>
        <taxon>Magnoliopsida</taxon>
        <taxon>Ranunculales</taxon>
        <taxon>Menispermaceae</taxon>
        <taxon>Menispermoideae</taxon>
        <taxon>Cissampelideae</taxon>
        <taxon>Stephania</taxon>
    </lineage>
</organism>
<sequence length="83" mass="9096">MVNPLPNRLSSPSVLRQLLLHGPYRCVNSPRQKCKIVKPEGYASSVSKDLSLDIGVNSNSFSSYSTTRTSPHSISYGRTTDPT</sequence>